<dbReference type="Pfam" id="PF03371">
    <property type="entry name" value="PRP38"/>
    <property type="match status" value="1"/>
</dbReference>
<comment type="subcellular location">
    <subcellularLocation>
        <location evidence="1">Nucleus</location>
    </subcellularLocation>
</comment>
<keyword evidence="6" id="KW-0539">Nucleus</keyword>
<keyword evidence="4" id="KW-0747">Spliceosome</keyword>
<protein>
    <submittedName>
        <fullName evidence="8">Uncharacterized protein</fullName>
    </submittedName>
</protein>
<sequence>MEPHVYCGPEFILEVPSHSVGDVLQRAESTGAAAPTDDTSAESDDRNTSPSRSSGLSSAPAWTVQQLLLLRIQTEIYNCCTADVRRQIHAHLALRACIAKDVRVAMGMVSRRMAHFNRIQLPADYTDGGSSTGGVSPPPSTVCFVEAKPTNALSAEEALSISQSVRAATTDTTAAPAVSSTSNAPTYLLLYITDSRAAAQLHMLCLRNTYVALPNGCRLLNYFVFGGRAAAIVPSQILQKRELLKAHFNFDVELWGVLEAKLTSELVEEVRAGGRAQSTPHGNGRLLTVFEQHEQDVSAVLRYCEQKVRYAGVFDDDEEASPFLIAMGLCWRLHLTMDDVCRHFARHPRRVIRALALYLARYTLAPEDYVHFFLPSLNDEVIIACTEDAQVTHSMKDLSRQLLTRNDVVDAWLPMLARYWQDHVVAPSIAFMEACWTLQGRGEGDGGATADGSALASPALLFSETDGSRSTGQAGKLSTRGEGRGIAATFGFRSIAEIAEHAAQLSRVLVPQSMATILKRRRGIEEEVFGSRPGSGDGGDKEVDALDDPDDDDFAIHVDVQGDDSEEGGQRHLDMSSSRRAWADRRGGTASTPAGGGGGVLTDPHRRIMRDGLRLTLSLLGRRRLFHDNVEHYIEF</sequence>
<proteinExistence type="inferred from homology"/>
<evidence type="ECO:0000256" key="1">
    <source>
        <dbReference type="ARBA" id="ARBA00004123"/>
    </source>
</evidence>
<evidence type="ECO:0000313" key="8">
    <source>
        <dbReference type="EMBL" id="KPI87251.1"/>
    </source>
</evidence>
<name>A0A0N1PBP9_LEPSE</name>
<dbReference type="EMBL" id="LJSK01000095">
    <property type="protein sequence ID" value="KPI87251.1"/>
    <property type="molecule type" value="Genomic_DNA"/>
</dbReference>
<evidence type="ECO:0000256" key="5">
    <source>
        <dbReference type="ARBA" id="ARBA00023187"/>
    </source>
</evidence>
<dbReference type="AlphaFoldDB" id="A0A0N1PBP9"/>
<keyword evidence="3" id="KW-0507">mRNA processing</keyword>
<accession>A0A0N1PBP9</accession>
<organism evidence="8 9">
    <name type="scientific">Leptomonas seymouri</name>
    <dbReference type="NCBI Taxonomy" id="5684"/>
    <lineage>
        <taxon>Eukaryota</taxon>
        <taxon>Discoba</taxon>
        <taxon>Euglenozoa</taxon>
        <taxon>Kinetoplastea</taxon>
        <taxon>Metakinetoplastina</taxon>
        <taxon>Trypanosomatida</taxon>
        <taxon>Trypanosomatidae</taxon>
        <taxon>Leishmaniinae</taxon>
        <taxon>Leptomonas</taxon>
    </lineage>
</organism>
<dbReference type="OMA" id="VSRRMAH"/>
<dbReference type="InterPro" id="IPR005037">
    <property type="entry name" value="PRP38"/>
</dbReference>
<dbReference type="GO" id="GO:0006397">
    <property type="term" value="P:mRNA processing"/>
    <property type="evidence" value="ECO:0007669"/>
    <property type="project" value="UniProtKB-KW"/>
</dbReference>
<dbReference type="Proteomes" id="UP000038009">
    <property type="component" value="Unassembled WGS sequence"/>
</dbReference>
<dbReference type="VEuPathDB" id="TriTrypDB:Lsey_0095_0050"/>
<comment type="caution">
    <text evidence="8">The sequence shown here is derived from an EMBL/GenBank/DDBJ whole genome shotgun (WGS) entry which is preliminary data.</text>
</comment>
<feature type="region of interest" description="Disordered" evidence="7">
    <location>
        <begin position="27"/>
        <end position="57"/>
    </location>
</feature>
<keyword evidence="5" id="KW-0508">mRNA splicing</keyword>
<comment type="similarity">
    <text evidence="2">Belongs to the PRP38 family.</text>
</comment>
<keyword evidence="9" id="KW-1185">Reference proteome</keyword>
<dbReference type="OrthoDB" id="264294at2759"/>
<evidence type="ECO:0000256" key="3">
    <source>
        <dbReference type="ARBA" id="ARBA00022664"/>
    </source>
</evidence>
<dbReference type="GO" id="GO:0005681">
    <property type="term" value="C:spliceosomal complex"/>
    <property type="evidence" value="ECO:0007669"/>
    <property type="project" value="UniProtKB-KW"/>
</dbReference>
<dbReference type="GO" id="GO:0008380">
    <property type="term" value="P:RNA splicing"/>
    <property type="evidence" value="ECO:0007669"/>
    <property type="project" value="UniProtKB-KW"/>
</dbReference>
<feature type="region of interest" description="Disordered" evidence="7">
    <location>
        <begin position="561"/>
        <end position="603"/>
    </location>
</feature>
<reference evidence="8 9" key="1">
    <citation type="journal article" date="2015" name="PLoS Pathog.">
        <title>Leptomonas seymouri: Adaptations to the Dixenous Life Cycle Analyzed by Genome Sequencing, Transcriptome Profiling and Co-infection with Leishmania donovani.</title>
        <authorList>
            <person name="Kraeva N."/>
            <person name="Butenko A."/>
            <person name="Hlavacova J."/>
            <person name="Kostygov A."/>
            <person name="Myskova J."/>
            <person name="Grybchuk D."/>
            <person name="Lestinova T."/>
            <person name="Votypka J."/>
            <person name="Volf P."/>
            <person name="Opperdoes F."/>
            <person name="Flegontov P."/>
            <person name="Lukes J."/>
            <person name="Yurchenko V."/>
        </authorList>
    </citation>
    <scope>NUCLEOTIDE SEQUENCE [LARGE SCALE GENOMIC DNA]</scope>
    <source>
        <strain evidence="8 9">ATCC 30220</strain>
    </source>
</reference>
<evidence type="ECO:0000256" key="4">
    <source>
        <dbReference type="ARBA" id="ARBA00022728"/>
    </source>
</evidence>
<gene>
    <name evidence="8" type="ORF">ABL78_3646</name>
</gene>
<evidence type="ECO:0000256" key="6">
    <source>
        <dbReference type="ARBA" id="ARBA00023242"/>
    </source>
</evidence>
<evidence type="ECO:0000256" key="2">
    <source>
        <dbReference type="ARBA" id="ARBA00006164"/>
    </source>
</evidence>
<evidence type="ECO:0000313" key="9">
    <source>
        <dbReference type="Proteomes" id="UP000038009"/>
    </source>
</evidence>
<evidence type="ECO:0000256" key="7">
    <source>
        <dbReference type="SAM" id="MobiDB-lite"/>
    </source>
</evidence>